<dbReference type="AlphaFoldDB" id="A0A1X7VFQ3"/>
<keyword evidence="6" id="KW-0675">Receptor</keyword>
<evidence type="ECO:0000256" key="11">
    <source>
        <dbReference type="SAM" id="SignalP"/>
    </source>
</evidence>
<comment type="subcellular location">
    <subcellularLocation>
        <location evidence="1">Membrane</location>
        <topology evidence="1">Multi-pass membrane protein</topology>
    </subcellularLocation>
</comment>
<name>A0A1X7VFQ3_AMPQE</name>
<proteinExistence type="predicted"/>
<protein>
    <recommendedName>
        <fullName evidence="12">G-protein coupled receptors family 3 profile domain-containing protein</fullName>
    </recommendedName>
</protein>
<evidence type="ECO:0000256" key="10">
    <source>
        <dbReference type="SAM" id="Phobius"/>
    </source>
</evidence>
<keyword evidence="11" id="KW-0732">Signal</keyword>
<dbReference type="Pfam" id="PF00003">
    <property type="entry name" value="7tm_3"/>
    <property type="match status" value="1"/>
</dbReference>
<dbReference type="InParanoid" id="A0A1X7VFQ3"/>
<dbReference type="InterPro" id="IPR028082">
    <property type="entry name" value="Peripla_BP_I"/>
</dbReference>
<evidence type="ECO:0000313" key="14">
    <source>
        <dbReference type="Proteomes" id="UP000007879"/>
    </source>
</evidence>
<dbReference type="PROSITE" id="PS50259">
    <property type="entry name" value="G_PROTEIN_RECEP_F3_4"/>
    <property type="match status" value="1"/>
</dbReference>
<dbReference type="PRINTS" id="PR01177">
    <property type="entry name" value="GABAB1RECPTR"/>
</dbReference>
<keyword evidence="14" id="KW-1185">Reference proteome</keyword>
<organism evidence="13">
    <name type="scientific">Amphimedon queenslandica</name>
    <name type="common">Sponge</name>
    <dbReference type="NCBI Taxonomy" id="400682"/>
    <lineage>
        <taxon>Eukaryota</taxon>
        <taxon>Metazoa</taxon>
        <taxon>Porifera</taxon>
        <taxon>Demospongiae</taxon>
        <taxon>Heteroscleromorpha</taxon>
        <taxon>Haplosclerida</taxon>
        <taxon>Niphatidae</taxon>
        <taxon>Amphimedon</taxon>
    </lineage>
</organism>
<dbReference type="GO" id="GO:0038039">
    <property type="term" value="C:G protein-coupled receptor heterodimeric complex"/>
    <property type="evidence" value="ECO:0007669"/>
    <property type="project" value="TreeGrafter"/>
</dbReference>
<dbReference type="Pfam" id="PF01094">
    <property type="entry name" value="ANF_receptor"/>
    <property type="match status" value="1"/>
</dbReference>
<keyword evidence="8" id="KW-0807">Transducer</keyword>
<evidence type="ECO:0000256" key="7">
    <source>
        <dbReference type="ARBA" id="ARBA00023180"/>
    </source>
</evidence>
<dbReference type="EnsemblMetazoa" id="Aqu2.1.38823_001">
    <property type="protein sequence ID" value="Aqu2.1.38823_001"/>
    <property type="gene ID" value="Aqu2.1.38823"/>
</dbReference>
<feature type="region of interest" description="Disordered" evidence="9">
    <location>
        <begin position="754"/>
        <end position="793"/>
    </location>
</feature>
<dbReference type="SUPFAM" id="SSF53822">
    <property type="entry name" value="Periplasmic binding protein-like I"/>
    <property type="match status" value="1"/>
</dbReference>
<evidence type="ECO:0000256" key="5">
    <source>
        <dbReference type="ARBA" id="ARBA00023136"/>
    </source>
</evidence>
<keyword evidence="2 10" id="KW-0812">Transmembrane</keyword>
<keyword evidence="7" id="KW-0325">Glycoprotein</keyword>
<dbReference type="Gene3D" id="3.40.50.2300">
    <property type="match status" value="2"/>
</dbReference>
<feature type="transmembrane region" description="Helical" evidence="10">
    <location>
        <begin position="597"/>
        <end position="618"/>
    </location>
</feature>
<feature type="transmembrane region" description="Helical" evidence="10">
    <location>
        <begin position="421"/>
        <end position="448"/>
    </location>
</feature>
<feature type="transmembrane region" description="Helical" evidence="10">
    <location>
        <begin position="665"/>
        <end position="684"/>
    </location>
</feature>
<dbReference type="Proteomes" id="UP000007879">
    <property type="component" value="Unassembled WGS sequence"/>
</dbReference>
<evidence type="ECO:0000256" key="1">
    <source>
        <dbReference type="ARBA" id="ARBA00004141"/>
    </source>
</evidence>
<reference evidence="13" key="2">
    <citation type="submission" date="2017-05" db="UniProtKB">
        <authorList>
            <consortium name="EnsemblMetazoa"/>
        </authorList>
    </citation>
    <scope>IDENTIFICATION</scope>
</reference>
<dbReference type="EnsemblMetazoa" id="XM_019993572.1">
    <property type="protein sequence ID" value="XP_019849131.1"/>
    <property type="gene ID" value="LOC100637199"/>
</dbReference>
<reference evidence="14" key="1">
    <citation type="journal article" date="2010" name="Nature">
        <title>The Amphimedon queenslandica genome and the evolution of animal complexity.</title>
        <authorList>
            <person name="Srivastava M."/>
            <person name="Simakov O."/>
            <person name="Chapman J."/>
            <person name="Fahey B."/>
            <person name="Gauthier M.E."/>
            <person name="Mitros T."/>
            <person name="Richards G.S."/>
            <person name="Conaco C."/>
            <person name="Dacre M."/>
            <person name="Hellsten U."/>
            <person name="Larroux C."/>
            <person name="Putnam N.H."/>
            <person name="Stanke M."/>
            <person name="Adamska M."/>
            <person name="Darling A."/>
            <person name="Degnan S.M."/>
            <person name="Oakley T.H."/>
            <person name="Plachetzki D.C."/>
            <person name="Zhai Y."/>
            <person name="Adamski M."/>
            <person name="Calcino A."/>
            <person name="Cummins S.F."/>
            <person name="Goodstein D.M."/>
            <person name="Harris C."/>
            <person name="Jackson D.J."/>
            <person name="Leys S.P."/>
            <person name="Shu S."/>
            <person name="Woodcroft B.J."/>
            <person name="Vervoort M."/>
            <person name="Kosik K.S."/>
            <person name="Manning G."/>
            <person name="Degnan B.M."/>
            <person name="Rokhsar D.S."/>
        </authorList>
    </citation>
    <scope>NUCLEOTIDE SEQUENCE [LARGE SCALE GENOMIC DNA]</scope>
</reference>
<accession>A0A1X7VFQ3</accession>
<evidence type="ECO:0000256" key="8">
    <source>
        <dbReference type="ARBA" id="ARBA00023224"/>
    </source>
</evidence>
<dbReference type="InterPro" id="IPR002455">
    <property type="entry name" value="GPCR3_GABA-B"/>
</dbReference>
<dbReference type="PRINTS" id="PR01176">
    <property type="entry name" value="GABABRECEPTR"/>
</dbReference>
<feature type="domain" description="G-protein coupled receptors family 3 profile" evidence="12">
    <location>
        <begin position="423"/>
        <end position="694"/>
    </location>
</feature>
<evidence type="ECO:0000256" key="2">
    <source>
        <dbReference type="ARBA" id="ARBA00022692"/>
    </source>
</evidence>
<dbReference type="GO" id="GO:0004965">
    <property type="term" value="F:G protein-coupled GABA receptor activity"/>
    <property type="evidence" value="ECO:0007669"/>
    <property type="project" value="InterPro"/>
</dbReference>
<keyword evidence="4" id="KW-0297">G-protein coupled receptor</keyword>
<evidence type="ECO:0000256" key="6">
    <source>
        <dbReference type="ARBA" id="ARBA00023170"/>
    </source>
</evidence>
<dbReference type="CDD" id="cd15047">
    <property type="entry name" value="7tmC_GABA-B-like"/>
    <property type="match status" value="1"/>
</dbReference>
<dbReference type="eggNOG" id="KOG1055">
    <property type="taxonomic scope" value="Eukaryota"/>
</dbReference>
<dbReference type="PANTHER" id="PTHR10519">
    <property type="entry name" value="GABA-B RECEPTOR"/>
    <property type="match status" value="1"/>
</dbReference>
<dbReference type="InterPro" id="IPR001828">
    <property type="entry name" value="ANF_lig-bd_rcpt"/>
</dbReference>
<dbReference type="PANTHER" id="PTHR10519:SF20">
    <property type="entry name" value="G-PROTEIN COUPLED RECEPTOR 156-RELATED"/>
    <property type="match status" value="1"/>
</dbReference>
<feature type="transmembrane region" description="Helical" evidence="10">
    <location>
        <begin position="460"/>
        <end position="482"/>
    </location>
</feature>
<feature type="signal peptide" evidence="11">
    <location>
        <begin position="1"/>
        <end position="20"/>
    </location>
</feature>
<dbReference type="KEGG" id="aqu:100637199"/>
<keyword evidence="3 10" id="KW-1133">Transmembrane helix</keyword>
<evidence type="ECO:0000313" key="13">
    <source>
        <dbReference type="EnsemblMetazoa" id="Aqu2.1.38823_001"/>
    </source>
</evidence>
<feature type="transmembrane region" description="Helical" evidence="10">
    <location>
        <begin position="638"/>
        <end position="659"/>
    </location>
</feature>
<dbReference type="EnsemblMetazoa" id="XM_019993573.1">
    <property type="protein sequence ID" value="XP_019849132.1"/>
    <property type="gene ID" value="LOC100637199"/>
</dbReference>
<evidence type="ECO:0000256" key="9">
    <source>
        <dbReference type="SAM" id="MobiDB-lite"/>
    </source>
</evidence>
<evidence type="ECO:0000259" key="12">
    <source>
        <dbReference type="PROSITE" id="PS50259"/>
    </source>
</evidence>
<keyword evidence="5 10" id="KW-0472">Membrane</keyword>
<dbReference type="OrthoDB" id="2150267at2759"/>
<dbReference type="GO" id="GO:0007214">
    <property type="term" value="P:gamma-aminobutyric acid signaling pathway"/>
    <property type="evidence" value="ECO:0007669"/>
    <property type="project" value="TreeGrafter"/>
</dbReference>
<gene>
    <name evidence="13" type="primary">100637199</name>
</gene>
<dbReference type="InterPro" id="IPR017978">
    <property type="entry name" value="GPCR_3_C"/>
</dbReference>
<feature type="chain" id="PRO_5012394888" description="G-protein coupled receptors family 3 profile domain-containing protein" evidence="11">
    <location>
        <begin position="21"/>
        <end position="793"/>
    </location>
</feature>
<feature type="transmembrane region" description="Helical" evidence="10">
    <location>
        <begin position="537"/>
        <end position="560"/>
    </location>
</feature>
<feature type="transmembrane region" description="Helical" evidence="10">
    <location>
        <begin position="488"/>
        <end position="516"/>
    </location>
</feature>
<evidence type="ECO:0000256" key="4">
    <source>
        <dbReference type="ARBA" id="ARBA00023040"/>
    </source>
</evidence>
<sequence length="793" mass="88532">MVSATALLLYLSSLLLNAASQRLDVYIVYSNSGTYNSTPALLGATDAIAAFSNELLPQYSLNITPLDDKCNASRGLQETLQYVSRPSPFVSIIGGGCPSTTSPLLEIAEYLKIPLISYNPGLMRYSQNYVQVFPSRVSLVSSLAAVISEYGWSQISVITEVDDNFLKVEYALKLRLKSENVKVLDTVHMRPQTNITADLLFRTEARVFFLNTYQNTARRVLCTAHRNNTYYPGYAWLIYDWYNEDWYLTDDSSGCMQREINEALDRAITIRQHKEIRPSEMDGYAFAYDAMVSLMRGLNRTQSMIDEGINHNTSCPGGLPSSINETSNISNCVIRSNIIESAFQGKSGDVSFTSDGIRKTIITYVSQYRENGGQLQVEPFATVNVSESLFNYFSNESNSTVWPDGVPPDGTPIYEFSSFSIILVIVMYLWSSVGIIFTVICLIFNIIFRNRKIIRLTSPNLNYFIIAGAIILYSLPFVTLQPSNAETVSLFVCIANIWMLSLGITSIFAPMLAKMFRIYRIFRNPRANKKVLTDWHLFFFVFILEGILIFILFLGTAIPFTRPEVSYSEDPESPPIINEDGIKVIYQGVNCYHAASLVWIFVIYIYILILEAIAVVLAAKTRGVKVEAVNDSKEVVAIVYIVTACSVSVIIIVTVLSEFTNISEGLYLTAALIGTTSTVTLMFLPKMWSLYKDPTGENVFEPTTIKSSSGIQSQIHRQDSEKIVSLQREVGTLKKILRENSVRLMSVPEAVNEIDGDESNNKNGGLRGLTNSCSQLPEVFGDPLTPGDEEKTL</sequence>
<evidence type="ECO:0000256" key="3">
    <source>
        <dbReference type="ARBA" id="ARBA00022989"/>
    </source>
</evidence>